<dbReference type="Proteomes" id="UP000593998">
    <property type="component" value="Chromosome"/>
</dbReference>
<name>A0A7L9IZK6_9MICO</name>
<reference evidence="1 2" key="1">
    <citation type="submission" date="2020-10" db="EMBL/GenBank/DDBJ databases">
        <title>Janibacter indicus TT2 genome sequence.</title>
        <authorList>
            <person name="Lee K."/>
            <person name="Ganzorig M."/>
        </authorList>
    </citation>
    <scope>NUCLEOTIDE SEQUENCE [LARGE SCALE GENOMIC DNA]</scope>
    <source>
        <strain evidence="1 2">TT2</strain>
    </source>
</reference>
<evidence type="ECO:0000313" key="1">
    <source>
        <dbReference type="EMBL" id="QOK22317.1"/>
    </source>
</evidence>
<dbReference type="RefSeq" id="WP_192910830.1">
    <property type="nucleotide sequence ID" value="NZ_CP062789.1"/>
</dbReference>
<evidence type="ECO:0000313" key="2">
    <source>
        <dbReference type="Proteomes" id="UP000593998"/>
    </source>
</evidence>
<gene>
    <name evidence="1" type="ORF">IGS73_14685</name>
</gene>
<dbReference type="EMBL" id="CP062789">
    <property type="protein sequence ID" value="QOK22317.1"/>
    <property type="molecule type" value="Genomic_DNA"/>
</dbReference>
<organism evidence="1 2">
    <name type="scientific">Janibacter indicus</name>
    <dbReference type="NCBI Taxonomy" id="857417"/>
    <lineage>
        <taxon>Bacteria</taxon>
        <taxon>Bacillati</taxon>
        <taxon>Actinomycetota</taxon>
        <taxon>Actinomycetes</taxon>
        <taxon>Micrococcales</taxon>
        <taxon>Intrasporangiaceae</taxon>
        <taxon>Janibacter</taxon>
    </lineage>
</organism>
<proteinExistence type="predicted"/>
<dbReference type="AlphaFoldDB" id="A0A7L9IZK6"/>
<sequence length="113" mass="11965">MATTSVNEQAITDLAGVVWRLWRAADEAFVAAGPDGDLDLDFLSLAARSVAADGATLVPDPQLCDVPASAESDPGRLIREAEAVLAARPIEQWPTGTSALVVDVCDLIREHRL</sequence>
<protein>
    <submittedName>
        <fullName evidence="1">Uncharacterized protein</fullName>
    </submittedName>
</protein>
<accession>A0A7L9IZK6</accession>